<feature type="transmembrane region" description="Helical" evidence="1">
    <location>
        <begin position="20"/>
        <end position="37"/>
    </location>
</feature>
<name>A0AAW5TT09_9LACT</name>
<comment type="caution">
    <text evidence="2">The sequence shown here is derived from an EMBL/GenBank/DDBJ whole genome shotgun (WGS) entry which is preliminary data.</text>
</comment>
<evidence type="ECO:0000313" key="3">
    <source>
        <dbReference type="Proteomes" id="UP001207687"/>
    </source>
</evidence>
<proteinExistence type="predicted"/>
<dbReference type="AlphaFoldDB" id="A0AAW5TT09"/>
<accession>A0AAW5TT09</accession>
<gene>
    <name evidence="2" type="ORF">M2256_002193</name>
</gene>
<reference evidence="2" key="1">
    <citation type="submission" date="2023-08" db="EMBL/GenBank/DDBJ databases">
        <title>Genomic analyses of the natural microbiome of Caenorhabditis elegans.</title>
        <authorList>
            <person name="Samuel B."/>
        </authorList>
    </citation>
    <scope>NUCLEOTIDE SEQUENCE</scope>
    <source>
        <strain evidence="2">BIGb0220</strain>
    </source>
</reference>
<organism evidence="2 3">
    <name type="scientific">Lactococcus lactis</name>
    <dbReference type="NCBI Taxonomy" id="1358"/>
    <lineage>
        <taxon>Bacteria</taxon>
        <taxon>Bacillati</taxon>
        <taxon>Bacillota</taxon>
        <taxon>Bacilli</taxon>
        <taxon>Lactobacillales</taxon>
        <taxon>Streptococcaceae</taxon>
        <taxon>Lactococcus</taxon>
    </lineage>
</organism>
<dbReference type="Proteomes" id="UP001207687">
    <property type="component" value="Unassembled WGS sequence"/>
</dbReference>
<keyword evidence="1" id="KW-1133">Transmembrane helix</keyword>
<evidence type="ECO:0000313" key="2">
    <source>
        <dbReference type="EMBL" id="MCW2281671.1"/>
    </source>
</evidence>
<keyword evidence="1" id="KW-0812">Transmembrane</keyword>
<sequence length="50" mass="6037">MTKILIHTTIKNKKIRKKKLFIDLQLEILLSFIWKINEGGFIYGKKNYKK</sequence>
<evidence type="ECO:0000256" key="1">
    <source>
        <dbReference type="SAM" id="Phobius"/>
    </source>
</evidence>
<protein>
    <submittedName>
        <fullName evidence="2">Uncharacterized protein</fullName>
    </submittedName>
</protein>
<dbReference type="EMBL" id="JAOQNN010000002">
    <property type="protein sequence ID" value="MCW2281671.1"/>
    <property type="molecule type" value="Genomic_DNA"/>
</dbReference>
<keyword evidence="1" id="KW-0472">Membrane</keyword>